<organism evidence="11 12">
    <name type="scientific">Subsaximicrobium wynnwilliamsii</name>
    <dbReference type="NCBI Taxonomy" id="291179"/>
    <lineage>
        <taxon>Bacteria</taxon>
        <taxon>Pseudomonadati</taxon>
        <taxon>Bacteroidota</taxon>
        <taxon>Flavobacteriia</taxon>
        <taxon>Flavobacteriales</taxon>
        <taxon>Flavobacteriaceae</taxon>
        <taxon>Subsaximicrobium</taxon>
    </lineage>
</organism>
<dbReference type="GO" id="GO:0009360">
    <property type="term" value="C:DNA polymerase III complex"/>
    <property type="evidence" value="ECO:0007669"/>
    <property type="project" value="InterPro"/>
</dbReference>
<evidence type="ECO:0000256" key="7">
    <source>
        <dbReference type="ARBA" id="ARBA00034754"/>
    </source>
</evidence>
<dbReference type="Gene3D" id="3.40.50.300">
    <property type="entry name" value="P-loop containing nucleotide triphosphate hydrolases"/>
    <property type="match status" value="1"/>
</dbReference>
<dbReference type="OrthoDB" id="1172326at2"/>
<keyword evidence="5" id="KW-0235">DNA replication</keyword>
<dbReference type="Pfam" id="PF21694">
    <property type="entry name" value="DNA_pol3_delta_C"/>
    <property type="match status" value="1"/>
</dbReference>
<dbReference type="EC" id="2.7.7.7" evidence="1"/>
<keyword evidence="3 11" id="KW-0808">Transferase</keyword>
<dbReference type="Gene3D" id="1.20.272.10">
    <property type="match status" value="1"/>
</dbReference>
<feature type="domain" description="DNA polymerase III delta subunit-like C-terminal" evidence="10">
    <location>
        <begin position="211"/>
        <end position="313"/>
    </location>
</feature>
<accession>A0A5C6ZEJ8</accession>
<dbReference type="Proteomes" id="UP000321578">
    <property type="component" value="Unassembled WGS sequence"/>
</dbReference>
<proteinExistence type="inferred from homology"/>
<evidence type="ECO:0000313" key="12">
    <source>
        <dbReference type="Proteomes" id="UP000321578"/>
    </source>
</evidence>
<evidence type="ECO:0000256" key="3">
    <source>
        <dbReference type="ARBA" id="ARBA00022679"/>
    </source>
</evidence>
<dbReference type="PANTHER" id="PTHR34388">
    <property type="entry name" value="DNA POLYMERASE III SUBUNIT DELTA"/>
    <property type="match status" value="1"/>
</dbReference>
<sequence>MDDVKTIVADIKKGQIKPIYLLMGEEPYYIDAISDFIEKNVLSEEERGFNQMVLYGRDVSVEDIESNAKRYPMMAERQVIIVKEAQDLSRTIANLERYAKNPQPSTVLVLNYKYKSIDKRKTLYKTIKKTGVVFESKKIYEDKVPSWINRVLSGQDYSITPKASQMLVEFLGNDLGKISNELNKLKIVLPKGSQITPEHIEQNIGISKDYNNFELRKAIGYRDTVKAFKIVNYFGENPKDNPMVVTVSLLFGFFASLLHLHGMSSRNPRDVATALKINPYFVDEYLTAARNFPMRRVSQVIATLREFDVKGKGVNSNAVPQGDLLRELLVKILAQH</sequence>
<feature type="domain" description="DNA polymerase III delta N-terminal" evidence="9">
    <location>
        <begin position="20"/>
        <end position="135"/>
    </location>
</feature>
<evidence type="ECO:0000256" key="2">
    <source>
        <dbReference type="ARBA" id="ARBA00017703"/>
    </source>
</evidence>
<dbReference type="Gene3D" id="1.10.8.60">
    <property type="match status" value="1"/>
</dbReference>
<comment type="similarity">
    <text evidence="7">Belongs to the DNA polymerase HolA subunit family.</text>
</comment>
<evidence type="ECO:0000256" key="8">
    <source>
        <dbReference type="ARBA" id="ARBA00049244"/>
    </source>
</evidence>
<dbReference type="NCBIfam" id="TIGR01128">
    <property type="entry name" value="holA"/>
    <property type="match status" value="1"/>
</dbReference>
<comment type="caution">
    <text evidence="11">The sequence shown here is derived from an EMBL/GenBank/DDBJ whole genome shotgun (WGS) entry which is preliminary data.</text>
</comment>
<dbReference type="InterPro" id="IPR048466">
    <property type="entry name" value="DNA_pol3_delta-like_C"/>
</dbReference>
<dbReference type="RefSeq" id="WP_147087422.1">
    <property type="nucleotide sequence ID" value="NZ_VORM01000017.1"/>
</dbReference>
<dbReference type="PANTHER" id="PTHR34388:SF1">
    <property type="entry name" value="DNA POLYMERASE III SUBUNIT DELTA"/>
    <property type="match status" value="1"/>
</dbReference>
<evidence type="ECO:0000259" key="9">
    <source>
        <dbReference type="Pfam" id="PF06144"/>
    </source>
</evidence>
<dbReference type="GO" id="GO:0006261">
    <property type="term" value="P:DNA-templated DNA replication"/>
    <property type="evidence" value="ECO:0007669"/>
    <property type="project" value="TreeGrafter"/>
</dbReference>
<protein>
    <recommendedName>
        <fullName evidence="2">DNA polymerase III subunit delta</fullName>
        <ecNumber evidence="1">2.7.7.7</ecNumber>
    </recommendedName>
</protein>
<evidence type="ECO:0000313" key="11">
    <source>
        <dbReference type="EMBL" id="TXD87988.1"/>
    </source>
</evidence>
<dbReference type="InterPro" id="IPR005790">
    <property type="entry name" value="DNA_polIII_delta"/>
</dbReference>
<name>A0A5C6ZEJ8_9FLAO</name>
<dbReference type="EMBL" id="VORO01000018">
    <property type="protein sequence ID" value="TXD87988.1"/>
    <property type="molecule type" value="Genomic_DNA"/>
</dbReference>
<evidence type="ECO:0000256" key="5">
    <source>
        <dbReference type="ARBA" id="ARBA00022705"/>
    </source>
</evidence>
<evidence type="ECO:0000259" key="10">
    <source>
        <dbReference type="Pfam" id="PF21694"/>
    </source>
</evidence>
<comment type="catalytic activity">
    <reaction evidence="8">
        <text>DNA(n) + a 2'-deoxyribonucleoside 5'-triphosphate = DNA(n+1) + diphosphate</text>
        <dbReference type="Rhea" id="RHEA:22508"/>
        <dbReference type="Rhea" id="RHEA-COMP:17339"/>
        <dbReference type="Rhea" id="RHEA-COMP:17340"/>
        <dbReference type="ChEBI" id="CHEBI:33019"/>
        <dbReference type="ChEBI" id="CHEBI:61560"/>
        <dbReference type="ChEBI" id="CHEBI:173112"/>
        <dbReference type="EC" id="2.7.7.7"/>
    </reaction>
</comment>
<evidence type="ECO:0000256" key="1">
    <source>
        <dbReference type="ARBA" id="ARBA00012417"/>
    </source>
</evidence>
<dbReference type="InterPro" id="IPR008921">
    <property type="entry name" value="DNA_pol3_clamp-load_cplx_C"/>
</dbReference>
<evidence type="ECO:0000256" key="4">
    <source>
        <dbReference type="ARBA" id="ARBA00022695"/>
    </source>
</evidence>
<keyword evidence="12" id="KW-1185">Reference proteome</keyword>
<dbReference type="SUPFAM" id="SSF52540">
    <property type="entry name" value="P-loop containing nucleoside triphosphate hydrolases"/>
    <property type="match status" value="1"/>
</dbReference>
<keyword evidence="4 11" id="KW-0548">Nucleotidyltransferase</keyword>
<reference evidence="11 12" key="1">
    <citation type="submission" date="2019-08" db="EMBL/GenBank/DDBJ databases">
        <title>Genomes of Subsaximicrobium wynnwilliamsii strains.</title>
        <authorList>
            <person name="Bowman J.P."/>
        </authorList>
    </citation>
    <scope>NUCLEOTIDE SEQUENCE [LARGE SCALE GENOMIC DNA]</scope>
    <source>
        <strain evidence="11 12">2-80-2</strain>
    </source>
</reference>
<dbReference type="InterPro" id="IPR027417">
    <property type="entry name" value="P-loop_NTPase"/>
</dbReference>
<keyword evidence="6" id="KW-0239">DNA-directed DNA polymerase</keyword>
<gene>
    <name evidence="11" type="primary">holA</name>
    <name evidence="11" type="ORF">ESY86_15065</name>
</gene>
<dbReference type="InterPro" id="IPR010372">
    <property type="entry name" value="DNA_pol3_delta_N"/>
</dbReference>
<dbReference type="GO" id="GO:0003677">
    <property type="term" value="F:DNA binding"/>
    <property type="evidence" value="ECO:0007669"/>
    <property type="project" value="InterPro"/>
</dbReference>
<evidence type="ECO:0000256" key="6">
    <source>
        <dbReference type="ARBA" id="ARBA00022932"/>
    </source>
</evidence>
<dbReference type="AlphaFoldDB" id="A0A5C6ZEJ8"/>
<dbReference type="Pfam" id="PF06144">
    <property type="entry name" value="DNA_pol3_delta"/>
    <property type="match status" value="1"/>
</dbReference>
<dbReference type="SUPFAM" id="SSF48019">
    <property type="entry name" value="post-AAA+ oligomerization domain-like"/>
    <property type="match status" value="1"/>
</dbReference>
<dbReference type="GO" id="GO:0003887">
    <property type="term" value="F:DNA-directed DNA polymerase activity"/>
    <property type="evidence" value="ECO:0007669"/>
    <property type="project" value="UniProtKB-KW"/>
</dbReference>